<evidence type="ECO:0000256" key="4">
    <source>
        <dbReference type="ARBA" id="ARBA00022842"/>
    </source>
</evidence>
<dbReference type="GO" id="GO:0046872">
    <property type="term" value="F:metal ion binding"/>
    <property type="evidence" value="ECO:0007669"/>
    <property type="project" value="UniProtKB-KW"/>
</dbReference>
<dbReference type="InterPro" id="IPR005846">
    <property type="entry name" value="A-D-PHexomutase_a/b/a-III"/>
</dbReference>
<dbReference type="AlphaFoldDB" id="A0A0F8XXV7"/>
<evidence type="ECO:0008006" key="10">
    <source>
        <dbReference type="Google" id="ProtNLM"/>
    </source>
</evidence>
<protein>
    <recommendedName>
        <fullName evidence="10">Alpha-D-phosphohexomutase alpha/beta/alpha domain-containing protein</fullName>
    </recommendedName>
</protein>
<feature type="domain" description="Alpha-D-phosphohexomutase alpha/beta/alpha" evidence="6">
    <location>
        <begin position="12"/>
        <end position="145"/>
    </location>
</feature>
<sequence length="388" mass="43700">LYKTTFISMDKIKFGTDGWRGVIAHQFTVANVAKVTNAAAIWLLNKFQNPEVIVGYDTRFQGKLFAETVCKVLASKGIKVSISDDFVSTPMVSLAVREWKASLGIMITASHNNYTYSGYKLKGSYGGPLLSEELKNIEDLISAENNLDIDLLNWDNFVEQELIRYADLEAFYTQYIGNYFDLDSIRSAGIKIGFEAMYGSAQKVIKKLLPDARYFHCEMDPTFGNIPPEPLEKNLQELLESMRSKKDLDVTIAVDGDADRIALVNRGGRYIDSHTIILILIHYLANYRKMKGKVVTGFSSTMKVEKLSRHYDLEVMRVPIGFKDICRVMLNEDVLVGGEESGGISIRGYLPERDGIWMGLTILQFMAETGKSLDEILDEIFKITGSFH</sequence>
<dbReference type="PANTHER" id="PTHR45745:SF1">
    <property type="entry name" value="PHOSPHOGLUCOMUTASE 2B-RELATED"/>
    <property type="match status" value="1"/>
</dbReference>
<evidence type="ECO:0000256" key="5">
    <source>
        <dbReference type="ARBA" id="ARBA00023235"/>
    </source>
</evidence>
<evidence type="ECO:0000259" key="6">
    <source>
        <dbReference type="Pfam" id="PF02878"/>
    </source>
</evidence>
<keyword evidence="3" id="KW-0479">Metal-binding</keyword>
<proteinExistence type="inferred from homology"/>
<evidence type="ECO:0000256" key="3">
    <source>
        <dbReference type="ARBA" id="ARBA00022723"/>
    </source>
</evidence>
<dbReference type="InterPro" id="IPR016055">
    <property type="entry name" value="A-D-PHexomutase_a/b/a-I/II/III"/>
</dbReference>
<dbReference type="Gene3D" id="3.40.120.10">
    <property type="entry name" value="Alpha-D-Glucose-1,6-Bisphosphate, subunit A, domain 3"/>
    <property type="match status" value="3"/>
</dbReference>
<dbReference type="Pfam" id="PF02878">
    <property type="entry name" value="PGM_PMM_I"/>
    <property type="match status" value="1"/>
</dbReference>
<dbReference type="InterPro" id="IPR005841">
    <property type="entry name" value="Alpha-D-phosphohexomutase_SF"/>
</dbReference>
<dbReference type="InterPro" id="IPR005844">
    <property type="entry name" value="A-D-PHexomutase_a/b/a-I"/>
</dbReference>
<dbReference type="PANTHER" id="PTHR45745">
    <property type="entry name" value="PHOSPHOMANNOMUTASE 45A"/>
    <property type="match status" value="1"/>
</dbReference>
<evidence type="ECO:0000256" key="2">
    <source>
        <dbReference type="ARBA" id="ARBA00022553"/>
    </source>
</evidence>
<dbReference type="SUPFAM" id="SSF53738">
    <property type="entry name" value="Phosphoglucomutase, first 3 domains"/>
    <property type="match status" value="2"/>
</dbReference>
<evidence type="ECO:0000259" key="7">
    <source>
        <dbReference type="Pfam" id="PF02879"/>
    </source>
</evidence>
<evidence type="ECO:0000256" key="1">
    <source>
        <dbReference type="ARBA" id="ARBA00010231"/>
    </source>
</evidence>
<keyword evidence="2" id="KW-0597">Phosphoprotein</keyword>
<comment type="similarity">
    <text evidence="1">Belongs to the phosphohexose mutase family.</text>
</comment>
<keyword evidence="4" id="KW-0460">Magnesium</keyword>
<gene>
    <name evidence="9" type="ORF">LCGC14_2889010</name>
</gene>
<dbReference type="GO" id="GO:0005975">
    <property type="term" value="P:carbohydrate metabolic process"/>
    <property type="evidence" value="ECO:0007669"/>
    <property type="project" value="InterPro"/>
</dbReference>
<comment type="caution">
    <text evidence="9">The sequence shown here is derived from an EMBL/GenBank/DDBJ whole genome shotgun (WGS) entry which is preliminary data.</text>
</comment>
<feature type="domain" description="Alpha-D-phosphohexomutase alpha/beta/alpha" evidence="7">
    <location>
        <begin position="171"/>
        <end position="266"/>
    </location>
</feature>
<organism evidence="9">
    <name type="scientific">marine sediment metagenome</name>
    <dbReference type="NCBI Taxonomy" id="412755"/>
    <lineage>
        <taxon>unclassified sequences</taxon>
        <taxon>metagenomes</taxon>
        <taxon>ecological metagenomes</taxon>
    </lineage>
</organism>
<evidence type="ECO:0000259" key="8">
    <source>
        <dbReference type="Pfam" id="PF02880"/>
    </source>
</evidence>
<name>A0A0F8XXV7_9ZZZZ</name>
<dbReference type="EMBL" id="LAZR01056564">
    <property type="protein sequence ID" value="KKK73917.1"/>
    <property type="molecule type" value="Genomic_DNA"/>
</dbReference>
<dbReference type="GO" id="GO:0008973">
    <property type="term" value="F:phosphopentomutase activity"/>
    <property type="evidence" value="ECO:0007669"/>
    <property type="project" value="TreeGrafter"/>
</dbReference>
<reference evidence="9" key="1">
    <citation type="journal article" date="2015" name="Nature">
        <title>Complex archaea that bridge the gap between prokaryotes and eukaryotes.</title>
        <authorList>
            <person name="Spang A."/>
            <person name="Saw J.H."/>
            <person name="Jorgensen S.L."/>
            <person name="Zaremba-Niedzwiedzka K."/>
            <person name="Martijn J."/>
            <person name="Lind A.E."/>
            <person name="van Eijk R."/>
            <person name="Schleper C."/>
            <person name="Guy L."/>
            <person name="Ettema T.J."/>
        </authorList>
    </citation>
    <scope>NUCLEOTIDE SEQUENCE</scope>
</reference>
<keyword evidence="5" id="KW-0413">Isomerase</keyword>
<dbReference type="Pfam" id="PF02880">
    <property type="entry name" value="PGM_PMM_III"/>
    <property type="match status" value="1"/>
</dbReference>
<dbReference type="GO" id="GO:0006166">
    <property type="term" value="P:purine ribonucleoside salvage"/>
    <property type="evidence" value="ECO:0007669"/>
    <property type="project" value="TreeGrafter"/>
</dbReference>
<feature type="non-terminal residue" evidence="9">
    <location>
        <position position="388"/>
    </location>
</feature>
<evidence type="ECO:0000313" key="9">
    <source>
        <dbReference type="EMBL" id="KKK73917.1"/>
    </source>
</evidence>
<accession>A0A0F8XXV7</accession>
<dbReference type="Pfam" id="PF02879">
    <property type="entry name" value="PGM_PMM_II"/>
    <property type="match status" value="1"/>
</dbReference>
<feature type="domain" description="Alpha-D-phosphohexomutase alpha/beta/alpha" evidence="8">
    <location>
        <begin position="273"/>
        <end position="381"/>
    </location>
</feature>
<feature type="non-terminal residue" evidence="9">
    <location>
        <position position="1"/>
    </location>
</feature>
<dbReference type="PRINTS" id="PR00509">
    <property type="entry name" value="PGMPMM"/>
</dbReference>
<dbReference type="InterPro" id="IPR005845">
    <property type="entry name" value="A-D-PHexomutase_a/b/a-II"/>
</dbReference>